<evidence type="ECO:0000256" key="1">
    <source>
        <dbReference type="ARBA" id="ARBA00011073"/>
    </source>
</evidence>
<evidence type="ECO:0000256" key="4">
    <source>
        <dbReference type="ARBA" id="ARBA00022825"/>
    </source>
</evidence>
<dbReference type="PANTHER" id="PTHR43806:SF11">
    <property type="entry name" value="CEREVISIN-RELATED"/>
    <property type="match status" value="1"/>
</dbReference>
<dbReference type="EMBL" id="JBJHQF010000021">
    <property type="protein sequence ID" value="MFK9005423.1"/>
    <property type="molecule type" value="Genomic_DNA"/>
</dbReference>
<keyword evidence="3" id="KW-0378">Hydrolase</keyword>
<dbReference type="PROSITE" id="PS51892">
    <property type="entry name" value="SUBTILASE"/>
    <property type="match status" value="1"/>
</dbReference>
<dbReference type="PROSITE" id="PS00138">
    <property type="entry name" value="SUBTILASE_SER"/>
    <property type="match status" value="1"/>
</dbReference>
<feature type="domain" description="Peptidase S8/S53" evidence="6">
    <location>
        <begin position="126"/>
        <end position="377"/>
    </location>
</feature>
<evidence type="ECO:0000259" key="6">
    <source>
        <dbReference type="Pfam" id="PF00082"/>
    </source>
</evidence>
<comment type="caution">
    <text evidence="5">Lacks conserved residue(s) required for the propagation of feature annotation.</text>
</comment>
<protein>
    <submittedName>
        <fullName evidence="7">S8 family serine peptidase</fullName>
    </submittedName>
</protein>
<dbReference type="InterPro" id="IPR036852">
    <property type="entry name" value="Peptidase_S8/S53_dom_sf"/>
</dbReference>
<name>A0ABW8R0K1_9PSED</name>
<dbReference type="InterPro" id="IPR023828">
    <property type="entry name" value="Peptidase_S8_Ser-AS"/>
</dbReference>
<keyword evidence="2" id="KW-0645">Protease</keyword>
<evidence type="ECO:0000256" key="3">
    <source>
        <dbReference type="ARBA" id="ARBA00022801"/>
    </source>
</evidence>
<dbReference type="PANTHER" id="PTHR43806">
    <property type="entry name" value="PEPTIDASE S8"/>
    <property type="match status" value="1"/>
</dbReference>
<dbReference type="InterPro" id="IPR036573">
    <property type="entry name" value="CBM_sf_5/12"/>
</dbReference>
<dbReference type="InterPro" id="IPR000209">
    <property type="entry name" value="Peptidase_S8/S53_dom"/>
</dbReference>
<comment type="caution">
    <text evidence="7">The sequence shown here is derived from an EMBL/GenBank/DDBJ whole genome shotgun (WGS) entry which is preliminary data.</text>
</comment>
<reference evidence="7 8" key="1">
    <citation type="submission" date="2024-11" db="EMBL/GenBank/DDBJ databases">
        <authorList>
            <person name="Lucas J.A."/>
        </authorList>
    </citation>
    <scope>NUCLEOTIDE SEQUENCE [LARGE SCALE GENOMIC DNA]</scope>
    <source>
        <strain evidence="7 8">Z 7.15</strain>
    </source>
</reference>
<comment type="similarity">
    <text evidence="1 5">Belongs to the peptidase S8 family.</text>
</comment>
<dbReference type="Gene3D" id="3.40.50.200">
    <property type="entry name" value="Peptidase S8/S53 domain"/>
    <property type="match status" value="1"/>
</dbReference>
<accession>A0ABW8R0K1</accession>
<dbReference type="Proteomes" id="UP001623008">
    <property type="component" value="Unassembled WGS sequence"/>
</dbReference>
<sequence>MDTAKVPTQEDLRALQRHRLTRYFIIDTHQSSPAQADALAEQLKQNPLVEYAEFEPRAEGMHQDNGQPDASVSRQSIPDYTPRQYYLQGPQPVPPYKIGGVNAVEARSIPGAKGAGIQVISSEIDHWAYDHVDLPPPNIEKSEGANVDEHDTASVGIIASKENNFGTTGIVPDARVGYLEWDPEWLLQMAQQLASGAVMQLGVQYDYSPINKIGCIEDCLMPLEYNTPTRDIIAYTVKERGIHVVLAAGNGNINLDHPGFDGEFDRNRFDSGALYAGAVDPKTGLRASYSNYGKRVDLFSWGANVTTTYWSEENPTTLYTHTYAGTSSANPIIAGVIAALLGAAHAHGLGIRPPWEINALLVATGRPQINGNDNEIGVQPNVTAAIKKMLADNTDLPPAGRLALPEEVKSDDTFEARVYAESPSQKPLTYHWDSAGFIPPEGTGDRLSLRAPLVDADVQMSIAATVSDGTHAITLRETITIKAQPGQGNCGNTLAWDAGKTYSTSGETVSYKGMVYKQNYWSINKPPDEYSADYGKEWFTGTPCP</sequence>
<organism evidence="7 8">
    <name type="scientific">Pseudomonas pergaminensis</name>
    <dbReference type="NCBI Taxonomy" id="2853159"/>
    <lineage>
        <taxon>Bacteria</taxon>
        <taxon>Pseudomonadati</taxon>
        <taxon>Pseudomonadota</taxon>
        <taxon>Gammaproteobacteria</taxon>
        <taxon>Pseudomonadales</taxon>
        <taxon>Pseudomonadaceae</taxon>
        <taxon>Pseudomonas</taxon>
    </lineage>
</organism>
<dbReference type="Gene3D" id="2.10.10.20">
    <property type="entry name" value="Carbohydrate-binding module superfamily 5/12"/>
    <property type="match status" value="1"/>
</dbReference>
<dbReference type="Pfam" id="PF00082">
    <property type="entry name" value="Peptidase_S8"/>
    <property type="match status" value="1"/>
</dbReference>
<dbReference type="RefSeq" id="WP_406598051.1">
    <property type="nucleotide sequence ID" value="NZ_JBJHQF010000021.1"/>
</dbReference>
<proteinExistence type="inferred from homology"/>
<keyword evidence="8" id="KW-1185">Reference proteome</keyword>
<dbReference type="SUPFAM" id="SSF51055">
    <property type="entry name" value="Carbohydrate binding domain"/>
    <property type="match status" value="1"/>
</dbReference>
<dbReference type="InterPro" id="IPR050131">
    <property type="entry name" value="Peptidase_S8_subtilisin-like"/>
</dbReference>
<dbReference type="SUPFAM" id="SSF52743">
    <property type="entry name" value="Subtilisin-like"/>
    <property type="match status" value="1"/>
</dbReference>
<evidence type="ECO:0000256" key="5">
    <source>
        <dbReference type="PROSITE-ProRule" id="PRU01240"/>
    </source>
</evidence>
<evidence type="ECO:0000313" key="8">
    <source>
        <dbReference type="Proteomes" id="UP001623008"/>
    </source>
</evidence>
<evidence type="ECO:0000256" key="2">
    <source>
        <dbReference type="ARBA" id="ARBA00022670"/>
    </source>
</evidence>
<gene>
    <name evidence="7" type="ORF">ACJEBJ_14915</name>
</gene>
<evidence type="ECO:0000313" key="7">
    <source>
        <dbReference type="EMBL" id="MFK9005423.1"/>
    </source>
</evidence>
<dbReference type="CDD" id="cd12215">
    <property type="entry name" value="ChiC_BD"/>
    <property type="match status" value="1"/>
</dbReference>
<keyword evidence="4" id="KW-0720">Serine protease</keyword>